<proteinExistence type="predicted"/>
<comment type="caution">
    <text evidence="2">The sequence shown here is derived from an EMBL/GenBank/DDBJ whole genome shotgun (WGS) entry which is preliminary data.</text>
</comment>
<dbReference type="Pfam" id="PF03235">
    <property type="entry name" value="GmrSD_N"/>
    <property type="match status" value="1"/>
</dbReference>
<accession>A0AAW7Q7H0</accession>
<organism evidence="2 3">
    <name type="scientific">Aliarcobacter butzleri</name>
    <dbReference type="NCBI Taxonomy" id="28197"/>
    <lineage>
        <taxon>Bacteria</taxon>
        <taxon>Pseudomonadati</taxon>
        <taxon>Campylobacterota</taxon>
        <taxon>Epsilonproteobacteria</taxon>
        <taxon>Campylobacterales</taxon>
        <taxon>Arcobacteraceae</taxon>
        <taxon>Aliarcobacter</taxon>
    </lineage>
</organism>
<feature type="domain" description="GmrSD restriction endonucleases N-terminal" evidence="1">
    <location>
        <begin position="20"/>
        <end position="253"/>
    </location>
</feature>
<evidence type="ECO:0000259" key="1">
    <source>
        <dbReference type="Pfam" id="PF03235"/>
    </source>
</evidence>
<evidence type="ECO:0000313" key="2">
    <source>
        <dbReference type="EMBL" id="MDN5114877.1"/>
    </source>
</evidence>
<dbReference type="EMBL" id="JAQJJC010000016">
    <property type="protein sequence ID" value="MDN5114877.1"/>
    <property type="molecule type" value="Genomic_DNA"/>
</dbReference>
<dbReference type="PANTHER" id="PTHR37292">
    <property type="entry name" value="VNG6097C"/>
    <property type="match status" value="1"/>
</dbReference>
<gene>
    <name evidence="2" type="ORF">PJV88_09580</name>
</gene>
<evidence type="ECO:0000313" key="3">
    <source>
        <dbReference type="Proteomes" id="UP001170713"/>
    </source>
</evidence>
<dbReference type="Proteomes" id="UP001170713">
    <property type="component" value="Unassembled WGS sequence"/>
</dbReference>
<dbReference type="RefSeq" id="WP_301343220.1">
    <property type="nucleotide sequence ID" value="NZ_JAQJJC010000016.1"/>
</dbReference>
<name>A0AAW7Q7H0_9BACT</name>
<sequence>MSYIDRIKPTDKGIITYLDDLKNSNYQIPTFQREVVWEKESVKKLWDSIYKFYPLGSILVWKTNVKLQNHRQIGGHKFNDNNFSRSEYQYLLDGQQRTTSLLTSLYGGQIEGKDNFDPSLYVDLTIQNDCETDDENYKKRFLYWDEINDKNGEYRRNTPNQKKFDDGLIIKLINIKEDFNNLQKIIIKHPDVNLNFDHPYIEELGRIKQVLDNYRISFIELKGIQISEVCQIFERINQAGKPLDIFDIVVAKTFRPSDNKNNGFYLRELLDKFKNDTKEIGNNSNFLNISDFDYLQIIAILIKENIVNSGIWNITPRYLNDIKTEQIEEIWESAKKAILKTFDFFENYLNIKIPQLVPYRYFYLTLTNYFYENREPDYNFLKKYFWFYSLHNEDLLSNTTDINEHINLMYKNINKEEYKFDRFLIDKESLRNATYSSKGVWSRAILSLYSSKRPKDWKNTDKDVISHNLFTLTDKPNLHHIFPLNYIQNNPGKNELNKDSLMNIAYLTQLTNLDISDKAPLKYLSEYDKNKNFESVLQTHLIPKNILNWIRDKDLPEDALDQFIELRVTAIINELKSILEDINFEVIDTKESD</sequence>
<dbReference type="InterPro" id="IPR004919">
    <property type="entry name" value="GmrSD_N"/>
</dbReference>
<dbReference type="AlphaFoldDB" id="A0AAW7Q7H0"/>
<dbReference type="PANTHER" id="PTHR37292:SF2">
    <property type="entry name" value="DUF262 DOMAIN-CONTAINING PROTEIN"/>
    <property type="match status" value="1"/>
</dbReference>
<reference evidence="2" key="1">
    <citation type="journal article" date="2023" name="Microorganisms">
        <title>Genomic Characterization of Arcobacter butzleri Strains Isolated from Various Sources in Lithuania.</title>
        <authorList>
            <person name="Uljanovas D."/>
            <person name="Golz G."/>
            <person name="Fleischmann S."/>
            <person name="Kudirkiene E."/>
            <person name="Kasetiene N."/>
            <person name="Grineviciene A."/>
            <person name="Tamuleviciene E."/>
            <person name="Aksomaitiene J."/>
            <person name="Alter T."/>
            <person name="Malakauskas M."/>
        </authorList>
    </citation>
    <scope>NUCLEOTIDE SEQUENCE</scope>
    <source>
        <strain evidence="2">W48</strain>
    </source>
</reference>
<reference evidence="2" key="2">
    <citation type="submission" date="2023-01" db="EMBL/GenBank/DDBJ databases">
        <authorList>
            <person name="Uljanovas D."/>
        </authorList>
    </citation>
    <scope>NUCLEOTIDE SEQUENCE</scope>
    <source>
        <strain evidence="2">W48</strain>
    </source>
</reference>
<protein>
    <submittedName>
        <fullName evidence="2">DUF262 domain-containing protein</fullName>
    </submittedName>
</protein>